<keyword evidence="1" id="KW-0472">Membrane</keyword>
<dbReference type="AlphaFoldDB" id="A0A7W4YL69"/>
<protein>
    <recommendedName>
        <fullName evidence="3">Bacterial Ig domain-containing protein</fullName>
    </recommendedName>
</protein>
<feature type="signal peptide" evidence="2">
    <location>
        <begin position="1"/>
        <end position="28"/>
    </location>
</feature>
<dbReference type="Gene3D" id="2.60.40.10">
    <property type="entry name" value="Immunoglobulins"/>
    <property type="match status" value="1"/>
</dbReference>
<feature type="domain" description="Bacterial Ig" evidence="3">
    <location>
        <begin position="156"/>
        <end position="209"/>
    </location>
</feature>
<dbReference type="InterPro" id="IPR013783">
    <property type="entry name" value="Ig-like_fold"/>
</dbReference>
<accession>A0A7W4YL69</accession>
<evidence type="ECO:0000256" key="1">
    <source>
        <dbReference type="SAM" id="Phobius"/>
    </source>
</evidence>
<keyword evidence="1" id="KW-0812">Transmembrane</keyword>
<evidence type="ECO:0000313" key="4">
    <source>
        <dbReference type="EMBL" id="MBB2969187.1"/>
    </source>
</evidence>
<evidence type="ECO:0000313" key="5">
    <source>
        <dbReference type="Proteomes" id="UP000538196"/>
    </source>
</evidence>
<dbReference type="RefSeq" id="WP_021765130.1">
    <property type="nucleotide sequence ID" value="NZ_JACHVP010000005.1"/>
</dbReference>
<comment type="caution">
    <text evidence="4">The sequence shown here is derived from an EMBL/GenBank/DDBJ whole genome shotgun (WGS) entry which is preliminary data.</text>
</comment>
<name>A0A7W4YL69_LEIAQ</name>
<dbReference type="EMBL" id="JACHVP010000005">
    <property type="protein sequence ID" value="MBB2969187.1"/>
    <property type="molecule type" value="Genomic_DNA"/>
</dbReference>
<reference evidence="4 5" key="1">
    <citation type="submission" date="2020-08" db="EMBL/GenBank/DDBJ databases">
        <title>Sequencing the genomes of 1000 actinobacteria strains.</title>
        <authorList>
            <person name="Klenk H.-P."/>
        </authorList>
    </citation>
    <scope>NUCLEOTIDE SEQUENCE [LARGE SCALE GENOMIC DNA]</scope>
    <source>
        <strain evidence="4 5">DSM 20146</strain>
    </source>
</reference>
<sequence length="261" mass="26558">MNRFLRTFLISATVAVGAVVTIPAAASAAPIEDRAAGESRILKPPASSTVAPGQVYSMTVYDAATLEATVGETVQLVALPLRLVPGQSVCGSGIQIGEGPIRPDGTIEITATGTVEDGQTVIYFCHPRVGGGGYIYTMDNPFELRSPGADEGLPVDRAVVTGVGSPGAQVDARTADGSPVGSAVVGQDGTWSVTLSDLAQGPTTITFTQGSKSFDADFTIVSESESTPLVDPVSGGALGASALALGLGVLVLRRRRTRTAV</sequence>
<proteinExistence type="predicted"/>
<keyword evidence="2" id="KW-0732">Signal</keyword>
<feature type="chain" id="PRO_5030668486" description="Bacterial Ig domain-containing protein" evidence="2">
    <location>
        <begin position="29"/>
        <end position="261"/>
    </location>
</feature>
<evidence type="ECO:0000256" key="2">
    <source>
        <dbReference type="SAM" id="SignalP"/>
    </source>
</evidence>
<organism evidence="4 5">
    <name type="scientific">Leifsonia aquatica</name>
    <name type="common">Corynebacterium aquaticum</name>
    <dbReference type="NCBI Taxonomy" id="144185"/>
    <lineage>
        <taxon>Bacteria</taxon>
        <taxon>Bacillati</taxon>
        <taxon>Actinomycetota</taxon>
        <taxon>Actinomycetes</taxon>
        <taxon>Micrococcales</taxon>
        <taxon>Microbacteriaceae</taxon>
        <taxon>Leifsonia</taxon>
    </lineage>
</organism>
<dbReference type="Proteomes" id="UP000538196">
    <property type="component" value="Unassembled WGS sequence"/>
</dbReference>
<gene>
    <name evidence="4" type="ORF">FHX33_003969</name>
</gene>
<dbReference type="InterPro" id="IPR041498">
    <property type="entry name" value="Big_6"/>
</dbReference>
<keyword evidence="1" id="KW-1133">Transmembrane helix</keyword>
<keyword evidence="5" id="KW-1185">Reference proteome</keyword>
<dbReference type="Pfam" id="PF17936">
    <property type="entry name" value="Big_6"/>
    <property type="match status" value="1"/>
</dbReference>
<dbReference type="GO" id="GO:0005975">
    <property type="term" value="P:carbohydrate metabolic process"/>
    <property type="evidence" value="ECO:0007669"/>
    <property type="project" value="UniProtKB-ARBA"/>
</dbReference>
<evidence type="ECO:0000259" key="3">
    <source>
        <dbReference type="Pfam" id="PF17936"/>
    </source>
</evidence>
<feature type="transmembrane region" description="Helical" evidence="1">
    <location>
        <begin position="233"/>
        <end position="252"/>
    </location>
</feature>